<dbReference type="STRING" id="1167632.GCA_000286335_01317"/>
<dbReference type="PANTHER" id="PTHR30126:SF93">
    <property type="entry name" value="HTH LYSR-TYPE DOMAIN-CONTAINING PROTEIN"/>
    <property type="match status" value="1"/>
</dbReference>
<proteinExistence type="inferred from homology"/>
<dbReference type="InterPro" id="IPR036388">
    <property type="entry name" value="WH-like_DNA-bd_sf"/>
</dbReference>
<dbReference type="Gene3D" id="1.10.10.10">
    <property type="entry name" value="Winged helix-like DNA-binding domain superfamily/Winged helix DNA-binding domain"/>
    <property type="match status" value="1"/>
</dbReference>
<dbReference type="InterPro" id="IPR000847">
    <property type="entry name" value="LysR_HTH_N"/>
</dbReference>
<evidence type="ECO:0000256" key="4">
    <source>
        <dbReference type="ARBA" id="ARBA00023163"/>
    </source>
</evidence>
<evidence type="ECO:0000256" key="3">
    <source>
        <dbReference type="ARBA" id="ARBA00023125"/>
    </source>
</evidence>
<organism evidence="6 8">
    <name type="scientific">Mammaliicoccus vitulinus</name>
    <dbReference type="NCBI Taxonomy" id="71237"/>
    <lineage>
        <taxon>Bacteria</taxon>
        <taxon>Bacillati</taxon>
        <taxon>Bacillota</taxon>
        <taxon>Bacilli</taxon>
        <taxon>Bacillales</taxon>
        <taxon>Staphylococcaceae</taxon>
        <taxon>Mammaliicoccus</taxon>
    </lineage>
</organism>
<dbReference type="EMBL" id="PZFK01000002">
    <property type="protein sequence ID" value="PTI30965.1"/>
    <property type="molecule type" value="Genomic_DNA"/>
</dbReference>
<gene>
    <name evidence="6" type="ORF">BU072_01420</name>
    <name evidence="7" type="ORF">I6J37_05410</name>
</gene>
<name>A0A2T4PWV0_9STAP</name>
<reference evidence="7 9" key="3">
    <citation type="submission" date="2021-02" db="EMBL/GenBank/DDBJ databases">
        <title>FDA dAtabase for Regulatory Grade micrObial Sequences (FDA-ARGOS): Supporting development and validation of Infectious Disease Dx tests.</title>
        <authorList>
            <person name="Sproer C."/>
            <person name="Gronow S."/>
            <person name="Severitt S."/>
            <person name="Schroder I."/>
            <person name="Tallon L."/>
            <person name="Sadzewicz L."/>
            <person name="Zhao X."/>
            <person name="Boylan J."/>
            <person name="Ott S."/>
            <person name="Bowen H."/>
            <person name="Vavikolanu K."/>
            <person name="Mehta A."/>
            <person name="Aluvathingal J."/>
            <person name="Nadendla S."/>
            <person name="Lowell S."/>
            <person name="Myers T."/>
            <person name="Yan Y."/>
            <person name="Sichtig H."/>
        </authorList>
    </citation>
    <scope>NUCLEOTIDE SEQUENCE [LARGE SCALE GENOMIC DNA]</scope>
    <source>
        <strain evidence="7 9">FDAARGOS_1207</strain>
    </source>
</reference>
<dbReference type="AlphaFoldDB" id="A0A2T4PWV0"/>
<feature type="domain" description="HTH lysR-type" evidence="5">
    <location>
        <begin position="1"/>
        <end position="58"/>
    </location>
</feature>
<dbReference type="GO" id="GO:0000976">
    <property type="term" value="F:transcription cis-regulatory region binding"/>
    <property type="evidence" value="ECO:0007669"/>
    <property type="project" value="TreeGrafter"/>
</dbReference>
<sequence>MNLNDLEIFKTVYESDSINQAASKLKYAQSNISQRINHIEKYLEVKLFIRSNNGIEPNEEGKEFYNYCLRVLNETEFIKTKIKNNKQTLLCSELLFSYLTQQNKFFTDSDIDIATTTEINKKLQNKIYNKVISFNKIPNYVLEKTETLNLAFFNNDKDNHLIPLLINRDEQCPLRQLSLKVKTEHQNILEIDSLEAIISLVELGKGTALLPIYLENNREIERDSLIQYSLDYYYHKISK</sequence>
<evidence type="ECO:0000313" key="8">
    <source>
        <dbReference type="Proteomes" id="UP000241209"/>
    </source>
</evidence>
<dbReference type="PROSITE" id="PS50931">
    <property type="entry name" value="HTH_LYSR"/>
    <property type="match status" value="1"/>
</dbReference>
<dbReference type="EMBL" id="CP069486">
    <property type="protein sequence ID" value="QRO86096.1"/>
    <property type="molecule type" value="Genomic_DNA"/>
</dbReference>
<dbReference type="GO" id="GO:0003700">
    <property type="term" value="F:DNA-binding transcription factor activity"/>
    <property type="evidence" value="ECO:0007669"/>
    <property type="project" value="InterPro"/>
</dbReference>
<dbReference type="Pfam" id="PF00126">
    <property type="entry name" value="HTH_1"/>
    <property type="match status" value="1"/>
</dbReference>
<evidence type="ECO:0000256" key="1">
    <source>
        <dbReference type="ARBA" id="ARBA00009437"/>
    </source>
</evidence>
<reference evidence="6" key="2">
    <citation type="submission" date="2018-03" db="EMBL/GenBank/DDBJ databases">
        <authorList>
            <person name="Keele B.F."/>
        </authorList>
    </citation>
    <scope>NUCLEOTIDE SEQUENCE</scope>
    <source>
        <strain evidence="6">SNUC 2204</strain>
    </source>
</reference>
<dbReference type="RefSeq" id="WP_103322576.1">
    <property type="nucleotide sequence ID" value="NZ_CBCPHH010000011.1"/>
</dbReference>
<keyword evidence="4" id="KW-0804">Transcription</keyword>
<accession>A0A2T4PWV0</accession>
<protein>
    <submittedName>
        <fullName evidence="6">LysR family transcriptional regulator</fullName>
    </submittedName>
</protein>
<reference evidence="6 8" key="1">
    <citation type="journal article" date="2016" name="Front. Microbiol.">
        <title>Comprehensive Phylogenetic Analysis of Bovine Non-aureus Staphylococci Species Based on Whole-Genome Sequencing.</title>
        <authorList>
            <person name="Naushad S."/>
            <person name="Barkema H.W."/>
            <person name="Luby C."/>
            <person name="Condas L.A."/>
            <person name="Nobrega D.B."/>
            <person name="Carson D.A."/>
            <person name="De Buck J."/>
        </authorList>
    </citation>
    <scope>NUCLEOTIDE SEQUENCE [LARGE SCALE GENOMIC DNA]</scope>
    <source>
        <strain evidence="6 8">SNUC 2204</strain>
    </source>
</reference>
<dbReference type="SUPFAM" id="SSF46785">
    <property type="entry name" value="Winged helix' DNA-binding domain"/>
    <property type="match status" value="1"/>
</dbReference>
<keyword evidence="3" id="KW-0238">DNA-binding</keyword>
<dbReference type="FunFam" id="1.10.10.10:FF:000001">
    <property type="entry name" value="LysR family transcriptional regulator"/>
    <property type="match status" value="1"/>
</dbReference>
<keyword evidence="2" id="KW-0805">Transcription regulation</keyword>
<evidence type="ECO:0000259" key="5">
    <source>
        <dbReference type="PROSITE" id="PS50931"/>
    </source>
</evidence>
<keyword evidence="9" id="KW-1185">Reference proteome</keyword>
<dbReference type="Proteomes" id="UP000627155">
    <property type="component" value="Chromosome"/>
</dbReference>
<dbReference type="InterPro" id="IPR036390">
    <property type="entry name" value="WH_DNA-bd_sf"/>
</dbReference>
<dbReference type="PANTHER" id="PTHR30126">
    <property type="entry name" value="HTH-TYPE TRANSCRIPTIONAL REGULATOR"/>
    <property type="match status" value="1"/>
</dbReference>
<evidence type="ECO:0000313" key="9">
    <source>
        <dbReference type="Proteomes" id="UP000627155"/>
    </source>
</evidence>
<evidence type="ECO:0000313" key="6">
    <source>
        <dbReference type="EMBL" id="PTI30965.1"/>
    </source>
</evidence>
<comment type="similarity">
    <text evidence="1">Belongs to the LysR transcriptional regulatory family.</text>
</comment>
<evidence type="ECO:0000256" key="2">
    <source>
        <dbReference type="ARBA" id="ARBA00023015"/>
    </source>
</evidence>
<dbReference type="Proteomes" id="UP000241209">
    <property type="component" value="Unassembled WGS sequence"/>
</dbReference>
<evidence type="ECO:0000313" key="7">
    <source>
        <dbReference type="EMBL" id="QRO86096.1"/>
    </source>
</evidence>